<proteinExistence type="predicted"/>
<sequence length="146" mass="17103">MERLTIYYLNEPVKPLIEQLKIGLKRSNKRAIIGEYTDTVFSSRSPFVNDLTPYGESDNFFGIRLQALQSLPSGVVLYRGDVEVTFDKNHELMVISIENRFLDEAKVLEYLRFYIDFEIDHYKIFDSNFDFALYFHSCNAKKHKAA</sequence>
<dbReference type="EMBL" id="JAGSOY010000097">
    <property type="protein sequence ID" value="MBU2713697.1"/>
    <property type="molecule type" value="Genomic_DNA"/>
</dbReference>
<accession>A0ABS5ZKX3</accession>
<evidence type="ECO:0000313" key="2">
    <source>
        <dbReference type="Proteomes" id="UP000690515"/>
    </source>
</evidence>
<evidence type="ECO:0000313" key="1">
    <source>
        <dbReference type="EMBL" id="MBU2713697.1"/>
    </source>
</evidence>
<comment type="caution">
    <text evidence="1">The sequence shown here is derived from an EMBL/GenBank/DDBJ whole genome shotgun (WGS) entry which is preliminary data.</text>
</comment>
<dbReference type="Proteomes" id="UP000690515">
    <property type="component" value="Unassembled WGS sequence"/>
</dbReference>
<protein>
    <submittedName>
        <fullName evidence="1">Uncharacterized protein</fullName>
    </submittedName>
</protein>
<gene>
    <name evidence="1" type="ORF">KCG35_21790</name>
</gene>
<name>A0ABS5ZKX3_9GAMM</name>
<keyword evidence="2" id="KW-1185">Reference proteome</keyword>
<organism evidence="1 2">
    <name type="scientific">Zooshikella harenae</name>
    <dbReference type="NCBI Taxonomy" id="2827238"/>
    <lineage>
        <taxon>Bacteria</taxon>
        <taxon>Pseudomonadati</taxon>
        <taxon>Pseudomonadota</taxon>
        <taxon>Gammaproteobacteria</taxon>
        <taxon>Oceanospirillales</taxon>
        <taxon>Zooshikellaceae</taxon>
        <taxon>Zooshikella</taxon>
    </lineage>
</organism>
<dbReference type="RefSeq" id="WP_215821982.1">
    <property type="nucleotide sequence ID" value="NZ_JAGSOY010000097.1"/>
</dbReference>
<reference evidence="1 2" key="1">
    <citation type="submission" date="2021-04" db="EMBL/GenBank/DDBJ databases">
        <authorList>
            <person name="Pira H."/>
            <person name="Risdian C."/>
            <person name="Wink J."/>
        </authorList>
    </citation>
    <scope>NUCLEOTIDE SEQUENCE [LARGE SCALE GENOMIC DNA]</scope>
    <source>
        <strain evidence="1 2">WH53</strain>
    </source>
</reference>